<dbReference type="PATRIC" id="fig|270351.6.peg.6187"/>
<evidence type="ECO:0000256" key="1">
    <source>
        <dbReference type="SAM" id="Phobius"/>
    </source>
</evidence>
<reference evidence="3 4" key="1">
    <citation type="submission" date="2015-03" db="EMBL/GenBank/DDBJ databases">
        <title>Genome sequencing of Methylobacterium aquaticum DSM16371 type strain.</title>
        <authorList>
            <person name="Chaudhry V."/>
            <person name="Patil P.B."/>
        </authorList>
    </citation>
    <scope>NUCLEOTIDE SEQUENCE [LARGE SCALE GENOMIC DNA]</scope>
    <source>
        <strain evidence="3 4">DSM 16371</strain>
    </source>
</reference>
<dbReference type="Pfam" id="PF07811">
    <property type="entry name" value="TadE"/>
    <property type="match status" value="1"/>
</dbReference>
<dbReference type="EMBL" id="LABX01000054">
    <property type="protein sequence ID" value="KMO37652.1"/>
    <property type="molecule type" value="Genomic_DNA"/>
</dbReference>
<evidence type="ECO:0000313" key="3">
    <source>
        <dbReference type="EMBL" id="KMO37652.1"/>
    </source>
</evidence>
<feature type="domain" description="TadE-like" evidence="2">
    <location>
        <begin position="14"/>
        <end position="55"/>
    </location>
</feature>
<evidence type="ECO:0000259" key="2">
    <source>
        <dbReference type="Pfam" id="PF07811"/>
    </source>
</evidence>
<name>A0A0J6SVU8_9HYPH</name>
<keyword evidence="1" id="KW-1133">Transmembrane helix</keyword>
<evidence type="ECO:0000313" key="4">
    <source>
        <dbReference type="Proteomes" id="UP000035929"/>
    </source>
</evidence>
<comment type="caution">
    <text evidence="3">The sequence shown here is derived from an EMBL/GenBank/DDBJ whole genome shotgun (WGS) entry which is preliminary data.</text>
</comment>
<dbReference type="Proteomes" id="UP000035929">
    <property type="component" value="Unassembled WGS sequence"/>
</dbReference>
<dbReference type="AlphaFoldDB" id="A0A0J6SVU8"/>
<protein>
    <recommendedName>
        <fullName evidence="2">TadE-like domain-containing protein</fullName>
    </recommendedName>
</protein>
<keyword evidence="1" id="KW-0812">Transmembrane</keyword>
<dbReference type="OrthoDB" id="7991440at2"/>
<sequence>MPARFDRLLRANRGTASVEFAMISSVLLLMFIGTQDIVFMVNMKRDVDRASVVIARAMSTCQNSSCMSDFIDSYITRRANTLVRYQRATIDMYMLQKSGGSIRVCSGTKTAMTDTDVLSSAGTIMRDGDIGAAVIITSTYSSVLPNFVKTYINRSGVTYRGYAIDVMTNASAIC</sequence>
<feature type="transmembrane region" description="Helical" evidence="1">
    <location>
        <begin position="20"/>
        <end position="41"/>
    </location>
</feature>
<gene>
    <name evidence="3" type="ORF">VP06_07570</name>
</gene>
<keyword evidence="1" id="KW-0472">Membrane</keyword>
<organism evidence="3 4">
    <name type="scientific">Methylobacterium aquaticum</name>
    <dbReference type="NCBI Taxonomy" id="270351"/>
    <lineage>
        <taxon>Bacteria</taxon>
        <taxon>Pseudomonadati</taxon>
        <taxon>Pseudomonadota</taxon>
        <taxon>Alphaproteobacteria</taxon>
        <taxon>Hyphomicrobiales</taxon>
        <taxon>Methylobacteriaceae</taxon>
        <taxon>Methylobacterium</taxon>
    </lineage>
</organism>
<accession>A0A0J6SVU8</accession>
<dbReference type="RefSeq" id="WP_048463218.1">
    <property type="nucleotide sequence ID" value="NZ_JBNTQU010000018.1"/>
</dbReference>
<proteinExistence type="predicted"/>
<dbReference type="InterPro" id="IPR012495">
    <property type="entry name" value="TadE-like_dom"/>
</dbReference>